<evidence type="ECO:0000259" key="1">
    <source>
        <dbReference type="PROSITE" id="PS50994"/>
    </source>
</evidence>
<dbReference type="PROSITE" id="PS50994">
    <property type="entry name" value="INTEGRASE"/>
    <property type="match status" value="1"/>
</dbReference>
<dbReference type="EMBL" id="CP007243">
    <property type="protein sequence ID" value="AIA31096.1"/>
    <property type="molecule type" value="Genomic_DNA"/>
</dbReference>
<dbReference type="GO" id="GO:0003676">
    <property type="term" value="F:nucleic acid binding"/>
    <property type="evidence" value="ECO:0007669"/>
    <property type="project" value="InterPro"/>
</dbReference>
<gene>
    <name evidence="2" type="ORF">Y981_11180</name>
</gene>
<reference evidence="3" key="1">
    <citation type="submission" date="2014-02" db="EMBL/GenBank/DDBJ databases">
        <title>Complete genome sequence and comparative genomic analysis of the nitrogen-fixing bacterium Leptospirillum ferriphilum YSK.</title>
        <authorList>
            <person name="Guo X."/>
            <person name="Yin H."/>
            <person name="Liang Y."/>
            <person name="Hu Q."/>
            <person name="Ma L."/>
            <person name="Xiao Y."/>
            <person name="Zhang X."/>
            <person name="Qiu G."/>
            <person name="Liu X."/>
        </authorList>
    </citation>
    <scope>NUCLEOTIDE SEQUENCE [LARGE SCALE GENOMIC DNA]</scope>
    <source>
        <strain evidence="3">YSK</strain>
    </source>
</reference>
<name>A0A059Y0N4_9BACT</name>
<evidence type="ECO:0000313" key="2">
    <source>
        <dbReference type="EMBL" id="AIA31096.1"/>
    </source>
</evidence>
<feature type="domain" description="Integrase catalytic" evidence="1">
    <location>
        <begin position="104"/>
        <end position="273"/>
    </location>
</feature>
<dbReference type="HOGENOM" id="CLU_052819_0_0_0"/>
<dbReference type="Pfam" id="PF00665">
    <property type="entry name" value="rve"/>
    <property type="match status" value="1"/>
</dbReference>
<dbReference type="SUPFAM" id="SSF53098">
    <property type="entry name" value="Ribonuclease H-like"/>
    <property type="match status" value="1"/>
</dbReference>
<accession>A0A059Y0N4</accession>
<dbReference type="AlphaFoldDB" id="A0A059Y0N4"/>
<dbReference type="InterPro" id="IPR050900">
    <property type="entry name" value="Transposase_IS3/IS150/IS904"/>
</dbReference>
<dbReference type="KEGG" id="lfp:Y981_11180"/>
<dbReference type="Proteomes" id="UP000027059">
    <property type="component" value="Chromosome"/>
</dbReference>
<sequence length="281" mass="32092">MKMVCRALKIARSNLLRRRRLKEKKRPGPSPKDDAGLLPALRGIVDRRPTYGYRRIQAVLNRRRKTEGGLPVNHKRVYRILKGNTLLLTRGISRPERSHEGRVIALSPNSRWCSDVFEIPCDSGERVRVAFSLDACDREILSYVATTGGIGGDSIRDLILQSVESRFGSIDRLPHSIEWLSDNGSCYTAHETRRFAKDLGFRVCRTPIQSPESNGMAESFVKTFKRDYVSLHSCPDGLTVMKQLFHWFEDYNEHHPHKGLKMRSPREFRSAYLAQAGCPIN</sequence>
<dbReference type="InterPro" id="IPR036397">
    <property type="entry name" value="RNaseH_sf"/>
</dbReference>
<protein>
    <submittedName>
        <fullName evidence="2">Integrase</fullName>
    </submittedName>
</protein>
<organism evidence="2 3">
    <name type="scientific">Leptospirillum ferriphilum YSK</name>
    <dbReference type="NCBI Taxonomy" id="1441628"/>
    <lineage>
        <taxon>Bacteria</taxon>
        <taxon>Pseudomonadati</taxon>
        <taxon>Nitrospirota</taxon>
        <taxon>Nitrospiria</taxon>
        <taxon>Nitrospirales</taxon>
        <taxon>Nitrospiraceae</taxon>
        <taxon>Leptospirillum</taxon>
    </lineage>
</organism>
<dbReference type="InterPro" id="IPR001584">
    <property type="entry name" value="Integrase_cat-core"/>
</dbReference>
<dbReference type="NCBIfam" id="NF033516">
    <property type="entry name" value="transpos_IS3"/>
    <property type="match status" value="1"/>
</dbReference>
<dbReference type="PANTHER" id="PTHR46889">
    <property type="entry name" value="TRANSPOSASE INSF FOR INSERTION SEQUENCE IS3B-RELATED"/>
    <property type="match status" value="1"/>
</dbReference>
<dbReference type="Gene3D" id="3.30.420.10">
    <property type="entry name" value="Ribonuclease H-like superfamily/Ribonuclease H"/>
    <property type="match status" value="1"/>
</dbReference>
<dbReference type="InterPro" id="IPR012337">
    <property type="entry name" value="RNaseH-like_sf"/>
</dbReference>
<reference evidence="2 3" key="2">
    <citation type="journal article" date="2015" name="Biomed. Res. Int.">
        <title>Effects of Arsenite Resistance on the Growth and Functional Gene Expression of Leptospirillum ferriphilum and Acidithiobacillus thiooxidans in Pure Culture and Coculture.</title>
        <authorList>
            <person name="Jiang H."/>
            <person name="Liang Y."/>
            <person name="Yin H."/>
            <person name="Xiao Y."/>
            <person name="Guo X."/>
            <person name="Xu Y."/>
            <person name="Hu Q."/>
            <person name="Liu H."/>
            <person name="Liu X."/>
        </authorList>
    </citation>
    <scope>NUCLEOTIDE SEQUENCE [LARGE SCALE GENOMIC DNA]</scope>
    <source>
        <strain evidence="2 3">YSK</strain>
    </source>
</reference>
<proteinExistence type="predicted"/>
<dbReference type="GO" id="GO:0015074">
    <property type="term" value="P:DNA integration"/>
    <property type="evidence" value="ECO:0007669"/>
    <property type="project" value="InterPro"/>
</dbReference>
<dbReference type="PANTHER" id="PTHR46889:SF5">
    <property type="entry name" value="INTEGRASE PROTEIN"/>
    <property type="match status" value="1"/>
</dbReference>
<dbReference type="Pfam" id="PF13276">
    <property type="entry name" value="HTH_21"/>
    <property type="match status" value="1"/>
</dbReference>
<dbReference type="InterPro" id="IPR025948">
    <property type="entry name" value="HTH-like_dom"/>
</dbReference>
<keyword evidence="3" id="KW-1185">Reference proteome</keyword>
<dbReference type="InterPro" id="IPR048020">
    <property type="entry name" value="Transpos_IS3"/>
</dbReference>
<evidence type="ECO:0000313" key="3">
    <source>
        <dbReference type="Proteomes" id="UP000027059"/>
    </source>
</evidence>